<gene>
    <name evidence="3" type="ORF">GCM10011487_46890</name>
</gene>
<reference evidence="4" key="1">
    <citation type="submission" date="2020-01" db="EMBL/GenBank/DDBJ databases">
        <title>'Steroidobacter agaridevorans' sp. nov., agar-degrading bacteria isolated from rhizosphere soils.</title>
        <authorList>
            <person name="Ikenaga M."/>
            <person name="Kataoka M."/>
            <person name="Murouchi A."/>
            <person name="Katsuragi S."/>
            <person name="Sakai M."/>
        </authorList>
    </citation>
    <scope>NUCLEOTIDE SEQUENCE [LARGE SCALE GENOMIC DNA]</scope>
    <source>
        <strain evidence="4">YU21-B</strain>
    </source>
</reference>
<evidence type="ECO:0000256" key="1">
    <source>
        <dbReference type="SAM" id="MobiDB-lite"/>
    </source>
</evidence>
<feature type="transmembrane region" description="Helical" evidence="2">
    <location>
        <begin position="371"/>
        <end position="390"/>
    </location>
</feature>
<keyword evidence="4" id="KW-1185">Reference proteome</keyword>
<feature type="transmembrane region" description="Helical" evidence="2">
    <location>
        <begin position="328"/>
        <end position="350"/>
    </location>
</feature>
<feature type="transmembrane region" description="Helical" evidence="2">
    <location>
        <begin position="410"/>
        <end position="430"/>
    </location>
</feature>
<proteinExistence type="predicted"/>
<sequence>MAKRSDTLSPHDLGAAHAEPARAAHRKSGFEKFLDMVERVGNKVPHPVVIFVLLIGVVILLSHLFYMLGASATYQTIDADTGEIEELTTSAQSLLTADGFRFMFEGVVQNFMNFNAVGVIIVAMLGVGVAEESGLIKALIHKLVNVAPPAAMTYILVFIGILSSIAADAGYLVLIPLAAAAFLSLGRHPLAGLAASFAGVAAVFTANILIKPLDGILTEITNDAIHLLNPSLSIDLTANFWFSAASVLLLTVAVALITEKIVEPRLGAYDSGETVVKRSQMTPEESRGLRFSGYAILAVLAVFMALSLPSGAPLRNPDTGALIGDSPFMNGLIVFIMILFLAAGWAYGAGAGTMKSTVDVVNAMEKAIRSLASLLFLLFVISQFLAFFNYSNMATLAAVNLGDWLEDAGLGPLTLLIGFVLVVAVLDLIMTGAIPKWAIFAPVFVPLLMRLNVDPEAVLAAYRVGDAPFNAVTPLNAYFALIVTFAQKYDPKAGVGTVIALMLPYVIIVFVLWIVLLAAWHLLGIPWGL</sequence>
<feature type="region of interest" description="Disordered" evidence="1">
    <location>
        <begin position="1"/>
        <end position="23"/>
    </location>
</feature>
<keyword evidence="2" id="KW-0812">Transmembrane</keyword>
<feature type="transmembrane region" description="Helical" evidence="2">
    <location>
        <begin position="288"/>
        <end position="308"/>
    </location>
</feature>
<keyword evidence="2" id="KW-0472">Membrane</keyword>
<dbReference type="EMBL" id="BLJN01000005">
    <property type="protein sequence ID" value="GFE82689.1"/>
    <property type="molecule type" value="Genomic_DNA"/>
</dbReference>
<evidence type="ECO:0000313" key="4">
    <source>
        <dbReference type="Proteomes" id="UP000445000"/>
    </source>
</evidence>
<dbReference type="Pfam" id="PF03806">
    <property type="entry name" value="ABG_transport"/>
    <property type="match status" value="1"/>
</dbReference>
<feature type="transmembrane region" description="Helical" evidence="2">
    <location>
        <begin position="111"/>
        <end position="130"/>
    </location>
</feature>
<dbReference type="GO" id="GO:0015558">
    <property type="term" value="F:secondary active p-aminobenzoyl-glutamate transmembrane transporter activity"/>
    <property type="evidence" value="ECO:0007669"/>
    <property type="project" value="InterPro"/>
</dbReference>
<dbReference type="InterPro" id="IPR004697">
    <property type="entry name" value="AbgT"/>
</dbReference>
<accession>A0A829YHK6</accession>
<feature type="transmembrane region" description="Helical" evidence="2">
    <location>
        <begin position="468"/>
        <end position="486"/>
    </location>
</feature>
<feature type="transmembrane region" description="Helical" evidence="2">
    <location>
        <begin position="48"/>
        <end position="68"/>
    </location>
</feature>
<evidence type="ECO:0000313" key="3">
    <source>
        <dbReference type="EMBL" id="GFE82689.1"/>
    </source>
</evidence>
<dbReference type="PANTHER" id="PTHR30282">
    <property type="entry name" value="P-AMINOBENZOYL GLUTAMATE TRANSPORTER"/>
    <property type="match status" value="1"/>
</dbReference>
<feature type="transmembrane region" description="Helical" evidence="2">
    <location>
        <begin position="238"/>
        <end position="257"/>
    </location>
</feature>
<protein>
    <submittedName>
        <fullName evidence="3">p-aminobenzoyl-glutamate transporter</fullName>
    </submittedName>
</protein>
<feature type="transmembrane region" description="Helical" evidence="2">
    <location>
        <begin position="498"/>
        <end position="523"/>
    </location>
</feature>
<dbReference type="GO" id="GO:1902604">
    <property type="term" value="P:p-aminobenzoyl-glutamate transmembrane transport"/>
    <property type="evidence" value="ECO:0007669"/>
    <property type="project" value="InterPro"/>
</dbReference>
<keyword evidence="2" id="KW-1133">Transmembrane helix</keyword>
<feature type="transmembrane region" description="Helical" evidence="2">
    <location>
        <begin position="190"/>
        <end position="210"/>
    </location>
</feature>
<dbReference type="Proteomes" id="UP000445000">
    <property type="component" value="Unassembled WGS sequence"/>
</dbReference>
<feature type="transmembrane region" description="Helical" evidence="2">
    <location>
        <begin position="437"/>
        <end position="453"/>
    </location>
</feature>
<feature type="transmembrane region" description="Helical" evidence="2">
    <location>
        <begin position="150"/>
        <end position="183"/>
    </location>
</feature>
<evidence type="ECO:0000256" key="2">
    <source>
        <dbReference type="SAM" id="Phobius"/>
    </source>
</evidence>
<dbReference type="AlphaFoldDB" id="A0A829YHK6"/>
<dbReference type="PANTHER" id="PTHR30282:SF0">
    <property type="entry name" value="P-AMINOBENZOYL-GLUTAMATE TRANSPORT PROTEIN"/>
    <property type="match status" value="1"/>
</dbReference>
<name>A0A829YHK6_9GAMM</name>
<comment type="caution">
    <text evidence="3">The sequence shown here is derived from an EMBL/GenBank/DDBJ whole genome shotgun (WGS) entry which is preliminary data.</text>
</comment>
<organism evidence="3 4">
    <name type="scientific">Steroidobacter agaridevorans</name>
    <dbReference type="NCBI Taxonomy" id="2695856"/>
    <lineage>
        <taxon>Bacteria</taxon>
        <taxon>Pseudomonadati</taxon>
        <taxon>Pseudomonadota</taxon>
        <taxon>Gammaproteobacteria</taxon>
        <taxon>Steroidobacterales</taxon>
        <taxon>Steroidobacteraceae</taxon>
        <taxon>Steroidobacter</taxon>
    </lineage>
</organism>